<reference evidence="9 10" key="1">
    <citation type="submission" date="2018-06" db="EMBL/GenBank/DDBJ databases">
        <authorList>
            <person name="Strepis N."/>
        </authorList>
    </citation>
    <scope>NUCLEOTIDE SEQUENCE [LARGE SCALE GENOMIC DNA]</scope>
    <source>
        <strain evidence="9">LUCI</strain>
    </source>
</reference>
<dbReference type="PROSITE" id="PS51257">
    <property type="entry name" value="PROKAR_LIPOPROTEIN"/>
    <property type="match status" value="1"/>
</dbReference>
<gene>
    <name evidence="9" type="ORF">LUCI_2692</name>
</gene>
<evidence type="ECO:0000313" key="9">
    <source>
        <dbReference type="EMBL" id="VBB07443.1"/>
    </source>
</evidence>
<keyword evidence="3" id="KW-0175">Coiled coil</keyword>
<dbReference type="OrthoDB" id="9801814at2"/>
<dbReference type="Proteomes" id="UP000277811">
    <property type="component" value="Unassembled WGS sequence"/>
</dbReference>
<dbReference type="Pfam" id="PF25944">
    <property type="entry name" value="Beta-barrel_RND"/>
    <property type="match status" value="1"/>
</dbReference>
<comment type="subcellular location">
    <subcellularLocation>
        <location evidence="1">Cell envelope</location>
    </subcellularLocation>
</comment>
<dbReference type="Gene3D" id="2.40.30.170">
    <property type="match status" value="1"/>
</dbReference>
<dbReference type="RefSeq" id="WP_122628379.1">
    <property type="nucleotide sequence ID" value="NZ_UPPP01000074.1"/>
</dbReference>
<feature type="signal peptide" evidence="4">
    <location>
        <begin position="1"/>
        <end position="26"/>
    </location>
</feature>
<dbReference type="GO" id="GO:0030313">
    <property type="term" value="C:cell envelope"/>
    <property type="evidence" value="ECO:0007669"/>
    <property type="project" value="UniProtKB-SubCell"/>
</dbReference>
<evidence type="ECO:0000256" key="2">
    <source>
        <dbReference type="ARBA" id="ARBA00009477"/>
    </source>
</evidence>
<proteinExistence type="inferred from homology"/>
<organism evidence="9 10">
    <name type="scientific">Lucifera butyrica</name>
    <dbReference type="NCBI Taxonomy" id="1351585"/>
    <lineage>
        <taxon>Bacteria</taxon>
        <taxon>Bacillati</taxon>
        <taxon>Bacillota</taxon>
        <taxon>Negativicutes</taxon>
        <taxon>Veillonellales</taxon>
        <taxon>Veillonellaceae</taxon>
        <taxon>Lucifera</taxon>
    </lineage>
</organism>
<protein>
    <submittedName>
        <fullName evidence="9">Rnd efflux pump membrane fusion protein barrel-sandwich domain</fullName>
    </submittedName>
</protein>
<dbReference type="InterPro" id="IPR058624">
    <property type="entry name" value="MdtA-like_HH"/>
</dbReference>
<dbReference type="GO" id="GO:0046677">
    <property type="term" value="P:response to antibiotic"/>
    <property type="evidence" value="ECO:0007669"/>
    <property type="project" value="TreeGrafter"/>
</dbReference>
<dbReference type="AlphaFoldDB" id="A0A498RBD2"/>
<sequence length="388" mass="41531">MSLKDRKYQWPHLKLAMLLVLVTLTAAGCGNKPAAQGPAPVGVKAMQVIQKDTPITYEYVGQVVAKNEVKIMAKVAGNIVAKMVNGGETVHKGQPLFQIDDKQYKSAILADQAALAQSEAAYNNARMDAERYQQLVAQDAVAQQTADTADATAKQDAAAVEANRAKLQQAQEDLQDTLIVSPVDGRIDVNDLSAGNYAVAGSTVLATVSSVDPVWVQFSMSENDYLKFMQTGNGTLPSSFKDNLKLTLSDGSTYPLTGKVEQIDRGINQNTGTITLKAVFSNPQKLLLPGMFARVVSEGEVRKGALLIPQRAVQQMLGKNFVTVVAEGDKAESRAVKLGPKVGDLWIVEDGLAPTDRVVVEGLTKLQPGAALKVTMIGLDDLKNPAQQ</sequence>
<dbReference type="Gene3D" id="1.10.287.470">
    <property type="entry name" value="Helix hairpin bin"/>
    <property type="match status" value="1"/>
</dbReference>
<dbReference type="SUPFAM" id="SSF111369">
    <property type="entry name" value="HlyD-like secretion proteins"/>
    <property type="match status" value="1"/>
</dbReference>
<evidence type="ECO:0000256" key="3">
    <source>
        <dbReference type="SAM" id="Coils"/>
    </source>
</evidence>
<dbReference type="InterPro" id="IPR058625">
    <property type="entry name" value="MdtA-like_BSH"/>
</dbReference>
<evidence type="ECO:0000256" key="4">
    <source>
        <dbReference type="SAM" id="SignalP"/>
    </source>
</evidence>
<dbReference type="PANTHER" id="PTHR30158">
    <property type="entry name" value="ACRA/E-RELATED COMPONENT OF DRUG EFFLUX TRANSPORTER"/>
    <property type="match status" value="1"/>
</dbReference>
<dbReference type="InterPro" id="IPR058627">
    <property type="entry name" value="MdtA-like_C"/>
</dbReference>
<accession>A0A498RBD2</accession>
<dbReference type="Pfam" id="PF25917">
    <property type="entry name" value="BSH_RND"/>
    <property type="match status" value="1"/>
</dbReference>
<dbReference type="EMBL" id="UPPP01000074">
    <property type="protein sequence ID" value="VBB07443.1"/>
    <property type="molecule type" value="Genomic_DNA"/>
</dbReference>
<dbReference type="InterPro" id="IPR006143">
    <property type="entry name" value="RND_pump_MFP"/>
</dbReference>
<dbReference type="NCBIfam" id="TIGR01730">
    <property type="entry name" value="RND_mfp"/>
    <property type="match status" value="1"/>
</dbReference>
<comment type="similarity">
    <text evidence="2">Belongs to the membrane fusion protein (MFP) (TC 8.A.1) family.</text>
</comment>
<evidence type="ECO:0000259" key="5">
    <source>
        <dbReference type="Pfam" id="PF25876"/>
    </source>
</evidence>
<dbReference type="InterPro" id="IPR058626">
    <property type="entry name" value="MdtA-like_b-barrel"/>
</dbReference>
<dbReference type="GO" id="GO:0022857">
    <property type="term" value="F:transmembrane transporter activity"/>
    <property type="evidence" value="ECO:0007669"/>
    <property type="project" value="InterPro"/>
</dbReference>
<dbReference type="Gene3D" id="2.40.420.20">
    <property type="match status" value="1"/>
</dbReference>
<dbReference type="Pfam" id="PF25967">
    <property type="entry name" value="RND-MFP_C"/>
    <property type="match status" value="1"/>
</dbReference>
<keyword evidence="4" id="KW-0732">Signal</keyword>
<feature type="domain" description="Multidrug resistance protein MdtA-like C-terminal permuted SH3" evidence="8">
    <location>
        <begin position="305"/>
        <end position="364"/>
    </location>
</feature>
<feature type="chain" id="PRO_5038951331" evidence="4">
    <location>
        <begin position="27"/>
        <end position="388"/>
    </location>
</feature>
<evidence type="ECO:0000259" key="8">
    <source>
        <dbReference type="Pfam" id="PF25967"/>
    </source>
</evidence>
<feature type="coiled-coil region" evidence="3">
    <location>
        <begin position="115"/>
        <end position="177"/>
    </location>
</feature>
<dbReference type="Gene3D" id="2.40.50.100">
    <property type="match status" value="1"/>
</dbReference>
<evidence type="ECO:0000259" key="7">
    <source>
        <dbReference type="Pfam" id="PF25944"/>
    </source>
</evidence>
<evidence type="ECO:0000313" key="10">
    <source>
        <dbReference type="Proteomes" id="UP000277811"/>
    </source>
</evidence>
<dbReference type="Pfam" id="PF25876">
    <property type="entry name" value="HH_MFP_RND"/>
    <property type="match status" value="1"/>
</dbReference>
<feature type="domain" description="Multidrug resistance protein MdtA-like beta-barrel" evidence="7">
    <location>
        <begin position="213"/>
        <end position="295"/>
    </location>
</feature>
<dbReference type="FunFam" id="2.40.420.20:FF:000001">
    <property type="entry name" value="Efflux RND transporter periplasmic adaptor subunit"/>
    <property type="match status" value="1"/>
</dbReference>
<feature type="domain" description="Multidrug resistance protein MdtA-like barrel-sandwich hybrid" evidence="6">
    <location>
        <begin position="67"/>
        <end position="205"/>
    </location>
</feature>
<feature type="domain" description="Multidrug resistance protein MdtA-like alpha-helical hairpin" evidence="5">
    <location>
        <begin position="112"/>
        <end position="175"/>
    </location>
</feature>
<keyword evidence="10" id="KW-1185">Reference proteome</keyword>
<name>A0A498RBD2_9FIRM</name>
<evidence type="ECO:0000256" key="1">
    <source>
        <dbReference type="ARBA" id="ARBA00004196"/>
    </source>
</evidence>
<dbReference type="GO" id="GO:0005886">
    <property type="term" value="C:plasma membrane"/>
    <property type="evidence" value="ECO:0007669"/>
    <property type="project" value="TreeGrafter"/>
</dbReference>
<evidence type="ECO:0000259" key="6">
    <source>
        <dbReference type="Pfam" id="PF25917"/>
    </source>
</evidence>